<keyword evidence="5" id="KW-1185">Reference proteome</keyword>
<accession>A0A2N3V7M3</accession>
<dbReference type="PANTHER" id="PTHR43767">
    <property type="entry name" value="LONG-CHAIN-FATTY-ACID--COA LIGASE"/>
    <property type="match status" value="1"/>
</dbReference>
<protein>
    <submittedName>
        <fullName evidence="4">2,3-dihydroxybenzoate-AMP ligase</fullName>
    </submittedName>
</protein>
<dbReference type="Pfam" id="PF00501">
    <property type="entry name" value="AMP-binding"/>
    <property type="match status" value="1"/>
</dbReference>
<dbReference type="PROSITE" id="PS00455">
    <property type="entry name" value="AMP_BINDING"/>
    <property type="match status" value="1"/>
</dbReference>
<proteinExistence type="predicted"/>
<dbReference type="InterPro" id="IPR050237">
    <property type="entry name" value="ATP-dep_AMP-bd_enzyme"/>
</dbReference>
<evidence type="ECO:0000259" key="2">
    <source>
        <dbReference type="Pfam" id="PF00501"/>
    </source>
</evidence>
<dbReference type="SUPFAM" id="SSF56801">
    <property type="entry name" value="Acetyl-CoA synthetase-like"/>
    <property type="match status" value="1"/>
</dbReference>
<dbReference type="GO" id="GO:0016877">
    <property type="term" value="F:ligase activity, forming carbon-sulfur bonds"/>
    <property type="evidence" value="ECO:0007669"/>
    <property type="project" value="UniProtKB-ARBA"/>
</dbReference>
<dbReference type="RefSeq" id="WP_101464244.1">
    <property type="nucleotide sequence ID" value="NZ_PJMW01000002.1"/>
</dbReference>
<keyword evidence="1 4" id="KW-0436">Ligase</keyword>
<dbReference type="InterPro" id="IPR020845">
    <property type="entry name" value="AMP-binding_CS"/>
</dbReference>
<reference evidence="4 5" key="1">
    <citation type="submission" date="2017-12" db="EMBL/GenBank/DDBJ databases">
        <title>Sequencing the genomes of 1000 Actinobacteria strains.</title>
        <authorList>
            <person name="Klenk H.-P."/>
        </authorList>
    </citation>
    <scope>NUCLEOTIDE SEQUENCE [LARGE SCALE GENOMIC DNA]</scope>
    <source>
        <strain evidence="4 5">DSM 44489</strain>
    </source>
</reference>
<dbReference type="PANTHER" id="PTHR43767:SF10">
    <property type="entry name" value="SURFACTIN SYNTHASE SUBUNIT 1"/>
    <property type="match status" value="1"/>
</dbReference>
<dbReference type="InterPro" id="IPR000873">
    <property type="entry name" value="AMP-dep_synth/lig_dom"/>
</dbReference>
<feature type="domain" description="AMP-binding enzyme C-terminal" evidence="3">
    <location>
        <begin position="474"/>
        <end position="551"/>
    </location>
</feature>
<dbReference type="Gene3D" id="3.30.300.30">
    <property type="match status" value="1"/>
</dbReference>
<dbReference type="Gene3D" id="2.30.38.10">
    <property type="entry name" value="Luciferase, Domain 3"/>
    <property type="match status" value="1"/>
</dbReference>
<evidence type="ECO:0000256" key="1">
    <source>
        <dbReference type="ARBA" id="ARBA00022598"/>
    </source>
</evidence>
<evidence type="ECO:0000313" key="4">
    <source>
        <dbReference type="EMBL" id="PKV77620.1"/>
    </source>
</evidence>
<dbReference type="InterPro" id="IPR045851">
    <property type="entry name" value="AMP-bd_C_sf"/>
</dbReference>
<dbReference type="OrthoDB" id="9803968at2"/>
<dbReference type="Proteomes" id="UP000233766">
    <property type="component" value="Unassembled WGS sequence"/>
</dbReference>
<organism evidence="4 5">
    <name type="scientific">Nocardia fluminea</name>
    <dbReference type="NCBI Taxonomy" id="134984"/>
    <lineage>
        <taxon>Bacteria</taxon>
        <taxon>Bacillati</taxon>
        <taxon>Actinomycetota</taxon>
        <taxon>Actinomycetes</taxon>
        <taxon>Mycobacteriales</taxon>
        <taxon>Nocardiaceae</taxon>
        <taxon>Nocardia</taxon>
    </lineage>
</organism>
<comment type="caution">
    <text evidence="4">The sequence shown here is derived from an EMBL/GenBank/DDBJ whole genome shotgun (WGS) entry which is preliminary data.</text>
</comment>
<dbReference type="Gene3D" id="3.40.50.980">
    <property type="match status" value="2"/>
</dbReference>
<evidence type="ECO:0000259" key="3">
    <source>
        <dbReference type="Pfam" id="PF13193"/>
    </source>
</evidence>
<feature type="domain" description="AMP-dependent synthetase/ligase" evidence="2">
    <location>
        <begin position="59"/>
        <end position="423"/>
    </location>
</feature>
<dbReference type="FunFam" id="2.30.38.10:FF:000003">
    <property type="entry name" value="Vibriobactin-specific 2,3-dihydroxybenzoate-AMP ligase"/>
    <property type="match status" value="1"/>
</dbReference>
<dbReference type="InterPro" id="IPR025110">
    <property type="entry name" value="AMP-bd_C"/>
</dbReference>
<dbReference type="AlphaFoldDB" id="A0A2N3V7M3"/>
<gene>
    <name evidence="4" type="ORF">ATK86_1970</name>
</gene>
<name>A0A2N3V7M3_9NOCA</name>
<dbReference type="EMBL" id="PJMW01000002">
    <property type="protein sequence ID" value="PKV77620.1"/>
    <property type="molecule type" value="Genomic_DNA"/>
</dbReference>
<evidence type="ECO:0000313" key="5">
    <source>
        <dbReference type="Proteomes" id="UP000233766"/>
    </source>
</evidence>
<sequence>MVTFAYNRRRDRPKFRWKEVLDLTDPVLPGFTPWPADLARRYREQNCWAGETFGDVLTARAAAAPDRIAVLDDANSWTYAELDHRSSSLATGFGRLGLAPGDRVLVQLPNRAEFVEVIFALFKLGALPVFCLPAHRTAELVPIAEAAGAKAMITCGTHQRFDYAALAAQVREEVESLRHLVLVDSGSLPEDAHDLDEYRDTPAQLAGPAASDVAFLQLSGGSTGIPKLIARTHDDYLYSVRRSAEICELDHTTVYLATLPVAHNFPMSSPGILGALWAGGAVAMTPDPTPATAFPLIERFGVTITGLVPPLARLWTERAEAGETPDLSSLRVLQVGGARCQDELARRIGPALGVTLQQVFGMAEGLVCYTRLDDPIEVVVGTQGRPMSEYDQLAVVDDNGAEVAPGATGHLITQGPYTIRGYYDNPDADARSFTADGWYRTGDIVSVRPDGNLVVAGRAGDWVNRGGEKVSAEELEAHLLEHPAVRDAVIVGTPDPVLGQRICAFVQPVDPAQRPTLISVRSFVRSRGVAAWKMPDTVVVVDEFPATGVGKTSRKDLRQALADGAHGN</sequence>
<dbReference type="Pfam" id="PF13193">
    <property type="entry name" value="AMP-binding_C"/>
    <property type="match status" value="1"/>
</dbReference>